<accession>A0AAV8SK75</accession>
<feature type="domain" description="Glabrous enhancer-binding protein-like C-terminal" evidence="4">
    <location>
        <begin position="325"/>
        <end position="385"/>
    </location>
</feature>
<feature type="region of interest" description="Disordered" evidence="2">
    <location>
        <begin position="271"/>
        <end position="292"/>
    </location>
</feature>
<dbReference type="GO" id="GO:0006355">
    <property type="term" value="P:regulation of DNA-templated transcription"/>
    <property type="evidence" value="ECO:0007669"/>
    <property type="project" value="InterPro"/>
</dbReference>
<dbReference type="InterPro" id="IPR007592">
    <property type="entry name" value="GEBP"/>
</dbReference>
<feature type="region of interest" description="Disordered" evidence="2">
    <location>
        <begin position="1"/>
        <end position="168"/>
    </location>
</feature>
<evidence type="ECO:0000256" key="1">
    <source>
        <dbReference type="ARBA" id="ARBA00010820"/>
    </source>
</evidence>
<name>A0AAV8SK75_9ROSI</name>
<feature type="compositionally biased region" description="Basic and acidic residues" evidence="2">
    <location>
        <begin position="126"/>
        <end position="168"/>
    </location>
</feature>
<protein>
    <submittedName>
        <fullName evidence="5">Uncharacterized protein</fullName>
    </submittedName>
</protein>
<dbReference type="PANTHER" id="PTHR31662">
    <property type="entry name" value="BNAANNG10740D PROTEIN-RELATED"/>
    <property type="match status" value="1"/>
</dbReference>
<sequence length="394" mass="44287">MAPKRRTPMEEPQFASSSSEEDIAASGEDEEEKEGEEEEDEEEEEDHSSDQEDEAQGMPSKLSSPPFHTQTSKKPDSTTQQPDSDSEFETDSESESESELQVKNGISKPVASKPMEKAPPPKATKPRSETLKSAVGEKRVSEADRTPTEDSKRAKVKDSEAGGKKSEDAKKQLFQRVWSEDDEIAVLKGIIEFNETKGIDPAKDMNLFYDFIKKSLHFDVTLAQLKDKVWRLKKKFGHHVVKGKKGEDKIFAKPHDQKAFKLWKQIWGSEKSGGVGVQSSDAKPNGKAKQGRKSLAELKAELGLNSGKEEEKTEKAEVDVGRTASMLKKIVDFGRIADYVMTKGLDLPDEPKKAEMEEKWKKLHVEEVELFLKKTELIIEQTKLMLEAYKAQED</sequence>
<evidence type="ECO:0000259" key="3">
    <source>
        <dbReference type="Pfam" id="PF04504"/>
    </source>
</evidence>
<comment type="caution">
    <text evidence="5">The sequence shown here is derived from an EMBL/GenBank/DDBJ whole genome shotgun (WGS) entry which is preliminary data.</text>
</comment>
<reference evidence="5 6" key="1">
    <citation type="submission" date="2021-09" db="EMBL/GenBank/DDBJ databases">
        <title>Genomic insights and catalytic innovation underlie evolution of tropane alkaloids biosynthesis.</title>
        <authorList>
            <person name="Wang Y.-J."/>
            <person name="Tian T."/>
            <person name="Huang J.-P."/>
            <person name="Huang S.-X."/>
        </authorList>
    </citation>
    <scope>NUCLEOTIDE SEQUENCE [LARGE SCALE GENOMIC DNA]</scope>
    <source>
        <strain evidence="5">KIB-2018</strain>
        <tissue evidence="5">Leaf</tissue>
    </source>
</reference>
<dbReference type="InterPro" id="IPR053933">
    <property type="entry name" value="GeBP-like_C"/>
</dbReference>
<dbReference type="EMBL" id="JAIWQS010000010">
    <property type="protein sequence ID" value="KAJ8752358.1"/>
    <property type="molecule type" value="Genomic_DNA"/>
</dbReference>
<evidence type="ECO:0000259" key="4">
    <source>
        <dbReference type="Pfam" id="PF22757"/>
    </source>
</evidence>
<comment type="similarity">
    <text evidence="1">Belongs to the GeBP family.</text>
</comment>
<proteinExistence type="inferred from homology"/>
<organism evidence="5 6">
    <name type="scientific">Erythroxylum novogranatense</name>
    <dbReference type="NCBI Taxonomy" id="1862640"/>
    <lineage>
        <taxon>Eukaryota</taxon>
        <taxon>Viridiplantae</taxon>
        <taxon>Streptophyta</taxon>
        <taxon>Embryophyta</taxon>
        <taxon>Tracheophyta</taxon>
        <taxon>Spermatophyta</taxon>
        <taxon>Magnoliopsida</taxon>
        <taxon>eudicotyledons</taxon>
        <taxon>Gunneridae</taxon>
        <taxon>Pentapetalae</taxon>
        <taxon>rosids</taxon>
        <taxon>fabids</taxon>
        <taxon>Malpighiales</taxon>
        <taxon>Erythroxylaceae</taxon>
        <taxon>Erythroxylum</taxon>
    </lineage>
</organism>
<dbReference type="Proteomes" id="UP001159364">
    <property type="component" value="Linkage Group LG10"/>
</dbReference>
<gene>
    <name evidence="5" type="ORF">K2173_003994</name>
</gene>
<dbReference type="GO" id="GO:0005634">
    <property type="term" value="C:nucleus"/>
    <property type="evidence" value="ECO:0007669"/>
    <property type="project" value="TreeGrafter"/>
</dbReference>
<dbReference type="AlphaFoldDB" id="A0AAV8SK75"/>
<feature type="compositionally biased region" description="Polar residues" evidence="2">
    <location>
        <begin position="61"/>
        <end position="82"/>
    </location>
</feature>
<evidence type="ECO:0000313" key="5">
    <source>
        <dbReference type="EMBL" id="KAJ8752358.1"/>
    </source>
</evidence>
<keyword evidence="6" id="KW-1185">Reference proteome</keyword>
<evidence type="ECO:0000313" key="6">
    <source>
        <dbReference type="Proteomes" id="UP001159364"/>
    </source>
</evidence>
<dbReference type="Pfam" id="PF22757">
    <property type="entry name" value="GeBP-like_C"/>
    <property type="match status" value="1"/>
</dbReference>
<dbReference type="Pfam" id="PF04504">
    <property type="entry name" value="GeBP-like_DBD"/>
    <property type="match status" value="1"/>
</dbReference>
<feature type="compositionally biased region" description="Acidic residues" evidence="2">
    <location>
        <begin position="84"/>
        <end position="98"/>
    </location>
</feature>
<evidence type="ECO:0000256" key="2">
    <source>
        <dbReference type="SAM" id="MobiDB-lite"/>
    </source>
</evidence>
<feature type="domain" description="Glabrous enhancer-binding protein-like DBD" evidence="3">
    <location>
        <begin position="174"/>
        <end position="268"/>
    </location>
</feature>
<dbReference type="InterPro" id="IPR053932">
    <property type="entry name" value="GeBP-like_DBD"/>
</dbReference>
<feature type="compositionally biased region" description="Acidic residues" evidence="2">
    <location>
        <begin position="19"/>
        <end position="55"/>
    </location>
</feature>
<dbReference type="PANTHER" id="PTHR31662:SF33">
    <property type="entry name" value="DNA-BINDING STOREKEEPER PROTEIN TRANSCRIPTIONAL REGULATOR-LIKE PROTEIN"/>
    <property type="match status" value="1"/>
</dbReference>